<evidence type="ECO:0000256" key="1">
    <source>
        <dbReference type="SAM" id="MobiDB-lite"/>
    </source>
</evidence>
<dbReference type="EMBL" id="FN654589">
    <property type="protein sequence ID" value="CBY35123.1"/>
    <property type="molecule type" value="Genomic_DNA"/>
</dbReference>
<proteinExistence type="predicted"/>
<sequence>MKNTDLEKVGRTSRAAALPTVIAKSNQSESAGDGQPRRGPLCQNQNLNCQLHKYFFEFFSRENHLKRQNGWRITNASCEPDQREKNSQAWKYSFKSQRYKRKQSSRRSLPPRALHLRRLRLCYLRDHHESSGFRRTIIQSLKLVQNISS</sequence>
<reference evidence="2" key="1">
    <citation type="journal article" date="2010" name="Science">
        <title>Plasticity of animal genome architecture unmasked by rapid evolution of a pelagic tunicate.</title>
        <authorList>
            <person name="Denoeud F."/>
            <person name="Henriet S."/>
            <person name="Mungpakdee S."/>
            <person name="Aury J.M."/>
            <person name="Da Silva C."/>
            <person name="Brinkmann H."/>
            <person name="Mikhaleva J."/>
            <person name="Olsen L.C."/>
            <person name="Jubin C."/>
            <person name="Canestro C."/>
            <person name="Bouquet J.M."/>
            <person name="Danks G."/>
            <person name="Poulain J."/>
            <person name="Campsteijn C."/>
            <person name="Adamski M."/>
            <person name="Cross I."/>
            <person name="Yadetie F."/>
            <person name="Muffato M."/>
            <person name="Louis A."/>
            <person name="Butcher S."/>
            <person name="Tsagkogeorga G."/>
            <person name="Konrad A."/>
            <person name="Singh S."/>
            <person name="Jensen M.F."/>
            <person name="Cong E.H."/>
            <person name="Eikeseth-Otteraa H."/>
            <person name="Noel B."/>
            <person name="Anthouard V."/>
            <person name="Porcel B.M."/>
            <person name="Kachouri-Lafond R."/>
            <person name="Nishino A."/>
            <person name="Ugolini M."/>
            <person name="Chourrout P."/>
            <person name="Nishida H."/>
            <person name="Aasland R."/>
            <person name="Huzurbazar S."/>
            <person name="Westhof E."/>
            <person name="Delsuc F."/>
            <person name="Lehrach H."/>
            <person name="Reinhardt R."/>
            <person name="Weissenbach J."/>
            <person name="Roy S.W."/>
            <person name="Artiguenave F."/>
            <person name="Postlethwait J.H."/>
            <person name="Manak J.R."/>
            <person name="Thompson E.M."/>
            <person name="Jaillon O."/>
            <person name="Du Pasquier L."/>
            <person name="Boudinot P."/>
            <person name="Liberles D.A."/>
            <person name="Volff J.N."/>
            <person name="Philippe H."/>
            <person name="Lenhard B."/>
            <person name="Roest Crollius H."/>
            <person name="Wincker P."/>
            <person name="Chourrout D."/>
        </authorList>
    </citation>
    <scope>NUCLEOTIDE SEQUENCE [LARGE SCALE GENOMIC DNA]</scope>
</reference>
<dbReference type="AlphaFoldDB" id="E4YI12"/>
<gene>
    <name evidence="2" type="ORF">GSOID_T00026927001</name>
</gene>
<dbReference type="Proteomes" id="UP000011014">
    <property type="component" value="Unassembled WGS sequence"/>
</dbReference>
<organism evidence="2">
    <name type="scientific">Oikopleura dioica</name>
    <name type="common">Tunicate</name>
    <dbReference type="NCBI Taxonomy" id="34765"/>
    <lineage>
        <taxon>Eukaryota</taxon>
        <taxon>Metazoa</taxon>
        <taxon>Chordata</taxon>
        <taxon>Tunicata</taxon>
        <taxon>Appendicularia</taxon>
        <taxon>Copelata</taxon>
        <taxon>Oikopleuridae</taxon>
        <taxon>Oikopleura</taxon>
    </lineage>
</organism>
<accession>E4YI12</accession>
<name>E4YI12_OIKDI</name>
<feature type="region of interest" description="Disordered" evidence="1">
    <location>
        <begin position="1"/>
        <end position="39"/>
    </location>
</feature>
<feature type="compositionally biased region" description="Basic and acidic residues" evidence="1">
    <location>
        <begin position="1"/>
        <end position="10"/>
    </location>
</feature>
<protein>
    <submittedName>
        <fullName evidence="2">Uncharacterized protein</fullName>
    </submittedName>
</protein>
<evidence type="ECO:0000313" key="2">
    <source>
        <dbReference type="EMBL" id="CBY35123.1"/>
    </source>
</evidence>